<dbReference type="PANTHER" id="PTHR35795">
    <property type="entry name" value="SLR1885 PROTEIN"/>
    <property type="match status" value="1"/>
</dbReference>
<evidence type="ECO:0000313" key="4">
    <source>
        <dbReference type="Proteomes" id="UP000032431"/>
    </source>
</evidence>
<proteinExistence type="predicted"/>
<dbReference type="HOGENOM" id="CLU_028163_1_1_9"/>
<keyword evidence="4" id="KW-1185">Reference proteome</keyword>
<name>A0A078KPV3_9FIRM</name>
<dbReference type="InterPro" id="IPR051094">
    <property type="entry name" value="Diverse_Catalytic_Enzymes"/>
</dbReference>
<dbReference type="Pfam" id="PF13286">
    <property type="entry name" value="HD_assoc"/>
    <property type="match status" value="1"/>
</dbReference>
<dbReference type="PANTHER" id="PTHR35795:SF1">
    <property type="entry name" value="BIS(5'-NUCLEOSYL)-TETRAPHOSPHATASE, SYMMETRICAL"/>
    <property type="match status" value="1"/>
</dbReference>
<gene>
    <name evidence="3" type="ORF">CCDG5_1452</name>
</gene>
<dbReference type="GO" id="GO:0016787">
    <property type="term" value="F:hydrolase activity"/>
    <property type="evidence" value="ECO:0007669"/>
    <property type="project" value="UniProtKB-KW"/>
</dbReference>
<dbReference type="SUPFAM" id="SSF109604">
    <property type="entry name" value="HD-domain/PDEase-like"/>
    <property type="match status" value="1"/>
</dbReference>
<dbReference type="KEGG" id="ccel:CCDG5_1452"/>
<dbReference type="Proteomes" id="UP000032431">
    <property type="component" value="Chromosome I"/>
</dbReference>
<feature type="domain" description="HD" evidence="2">
    <location>
        <begin position="76"/>
        <end position="220"/>
    </location>
</feature>
<evidence type="ECO:0000259" key="2">
    <source>
        <dbReference type="PROSITE" id="PS51831"/>
    </source>
</evidence>
<accession>A0A078KPV3</accession>
<evidence type="ECO:0000256" key="1">
    <source>
        <dbReference type="ARBA" id="ARBA00022801"/>
    </source>
</evidence>
<organism evidence="3 4">
    <name type="scientific">[Clostridium] cellulosi</name>
    <dbReference type="NCBI Taxonomy" id="29343"/>
    <lineage>
        <taxon>Bacteria</taxon>
        <taxon>Bacillati</taxon>
        <taxon>Bacillota</taxon>
        <taxon>Clostridia</taxon>
        <taxon>Eubacteriales</taxon>
        <taxon>Oscillospiraceae</taxon>
        <taxon>Oscillospiraceae incertae sedis</taxon>
    </lineage>
</organism>
<protein>
    <submittedName>
        <fullName evidence="3">Deoxyguanosinetriphosphate triphosphohydrolase</fullName>
    </submittedName>
</protein>
<dbReference type="SMART" id="SM00471">
    <property type="entry name" value="HDc"/>
    <property type="match status" value="1"/>
</dbReference>
<dbReference type="EMBL" id="LM995447">
    <property type="protein sequence ID" value="CDZ24562.1"/>
    <property type="molecule type" value="Genomic_DNA"/>
</dbReference>
<evidence type="ECO:0000313" key="3">
    <source>
        <dbReference type="EMBL" id="CDZ24562.1"/>
    </source>
</evidence>
<dbReference type="InterPro" id="IPR026875">
    <property type="entry name" value="PHydrolase_assoc_dom"/>
</dbReference>
<dbReference type="InterPro" id="IPR003607">
    <property type="entry name" value="HD/PDEase_dom"/>
</dbReference>
<dbReference type="STRING" id="29343.CCDG5_1452"/>
<keyword evidence="1 3" id="KW-0378">Hydrolase</keyword>
<dbReference type="Pfam" id="PF01966">
    <property type="entry name" value="HD"/>
    <property type="match status" value="1"/>
</dbReference>
<dbReference type="PROSITE" id="PS51831">
    <property type="entry name" value="HD"/>
    <property type="match status" value="1"/>
</dbReference>
<dbReference type="PATRIC" id="fig|29343.3.peg.1528"/>
<dbReference type="Gene3D" id="1.10.3210.10">
    <property type="entry name" value="Hypothetical protein af1432"/>
    <property type="match status" value="1"/>
</dbReference>
<dbReference type="CDD" id="cd00077">
    <property type="entry name" value="HDc"/>
    <property type="match status" value="1"/>
</dbReference>
<dbReference type="InterPro" id="IPR006674">
    <property type="entry name" value="HD_domain"/>
</dbReference>
<dbReference type="AlphaFoldDB" id="A0A078KPV3"/>
<reference evidence="4" key="1">
    <citation type="submission" date="2014-07" db="EMBL/GenBank/DDBJ databases">
        <authorList>
            <person name="Wibberg D."/>
        </authorList>
    </citation>
    <scope>NUCLEOTIDE SEQUENCE [LARGE SCALE GENOMIC DNA]</scope>
    <source>
        <strain evidence="4">DG5</strain>
    </source>
</reference>
<sequence>MIFTAANSFREVGAFESNPKWEKMISRVSSLYKRENDIRSEFWRDYTRILHCTAYRRLKHKTQVFYAPQNDHICTRIEHVNHVESVSYTIANYLGLNTELTKAISIAHDLGHAPFGHLGETIIKEILKEEGFPTFWHEKNGLHFVDDIELLEDNEGCRRNLDLTYAVRDGIISHCGEVDYKVIRPREEYIDLSEYNAADQYPPYTWEGCIVKVADKISYLGRDIEDAMALKILEKSQIDELVHRLRSIGKFTNLDIRELNNTILMHQFITDLCKNSSPEKGICLSSEYCELMDIIKDFNYQNIYRHKRLAPYKKYAELIIRQIYELLVSAYDGENTTKKLDKMKTYYPNFVREFSGWINKYWDVTDRTASSKLKNKVVYHVKDDIKDYKLAVIDFISGMTDQFALRAFDEIVRF</sequence>